<gene>
    <name evidence="2" type="ORF">SSX86_028348</name>
</gene>
<dbReference type="AlphaFoldDB" id="A0AAP0GLA7"/>
<organism evidence="2 3">
    <name type="scientific">Deinandra increscens subsp. villosa</name>
    <dbReference type="NCBI Taxonomy" id="3103831"/>
    <lineage>
        <taxon>Eukaryota</taxon>
        <taxon>Viridiplantae</taxon>
        <taxon>Streptophyta</taxon>
        <taxon>Embryophyta</taxon>
        <taxon>Tracheophyta</taxon>
        <taxon>Spermatophyta</taxon>
        <taxon>Magnoliopsida</taxon>
        <taxon>eudicotyledons</taxon>
        <taxon>Gunneridae</taxon>
        <taxon>Pentapetalae</taxon>
        <taxon>asterids</taxon>
        <taxon>campanulids</taxon>
        <taxon>Asterales</taxon>
        <taxon>Asteraceae</taxon>
        <taxon>Asteroideae</taxon>
        <taxon>Heliantheae alliance</taxon>
        <taxon>Madieae</taxon>
        <taxon>Madiinae</taxon>
        <taxon>Deinandra</taxon>
    </lineage>
</organism>
<name>A0AAP0GLA7_9ASTR</name>
<keyword evidence="3" id="KW-1185">Reference proteome</keyword>
<feature type="compositionally biased region" description="Polar residues" evidence="1">
    <location>
        <begin position="48"/>
        <end position="61"/>
    </location>
</feature>
<dbReference type="Proteomes" id="UP001408789">
    <property type="component" value="Unassembled WGS sequence"/>
</dbReference>
<dbReference type="EMBL" id="JBCNJP010000027">
    <property type="protein sequence ID" value="KAK9051720.1"/>
    <property type="molecule type" value="Genomic_DNA"/>
</dbReference>
<proteinExistence type="predicted"/>
<evidence type="ECO:0000313" key="3">
    <source>
        <dbReference type="Proteomes" id="UP001408789"/>
    </source>
</evidence>
<accession>A0AAP0GLA7</accession>
<feature type="region of interest" description="Disordered" evidence="1">
    <location>
        <begin position="1"/>
        <end position="61"/>
    </location>
</feature>
<reference evidence="2 3" key="1">
    <citation type="submission" date="2024-04" db="EMBL/GenBank/DDBJ databases">
        <title>The reference genome of an endangered Asteraceae, Deinandra increscens subsp. villosa, native to the Central Coast of California.</title>
        <authorList>
            <person name="Guilliams M."/>
            <person name="Hasenstab-Lehman K."/>
            <person name="Meyer R."/>
            <person name="Mcevoy S."/>
        </authorList>
    </citation>
    <scope>NUCLEOTIDE SEQUENCE [LARGE SCALE GENOMIC DNA]</scope>
    <source>
        <tissue evidence="2">Leaf</tissue>
    </source>
</reference>
<comment type="caution">
    <text evidence="2">The sequence shown here is derived from an EMBL/GenBank/DDBJ whole genome shotgun (WGS) entry which is preliminary data.</text>
</comment>
<sequence>MKPEESQDIKPVINSPDRRKIDNHSPEIQERCPDLNLEPRISPPHHPNYQNDAVSPSYMQQHQPAALVTGGRNSGGAFICFACSLNDEECSCTCTLSLNGTSGNSSDYDFLGLKNVALDYRSLEMK</sequence>
<evidence type="ECO:0000256" key="1">
    <source>
        <dbReference type="SAM" id="MobiDB-lite"/>
    </source>
</evidence>
<feature type="compositionally biased region" description="Basic and acidic residues" evidence="1">
    <location>
        <begin position="16"/>
        <end position="33"/>
    </location>
</feature>
<protein>
    <submittedName>
        <fullName evidence="2">Uncharacterized protein</fullName>
    </submittedName>
</protein>
<evidence type="ECO:0000313" key="2">
    <source>
        <dbReference type="EMBL" id="KAK9051720.1"/>
    </source>
</evidence>